<gene>
    <name evidence="1" type="ORF">EYZ11_006742</name>
</gene>
<evidence type="ECO:0000313" key="2">
    <source>
        <dbReference type="Proteomes" id="UP000308092"/>
    </source>
</evidence>
<organism evidence="1 2">
    <name type="scientific">Aspergillus tanneri</name>
    <dbReference type="NCBI Taxonomy" id="1220188"/>
    <lineage>
        <taxon>Eukaryota</taxon>
        <taxon>Fungi</taxon>
        <taxon>Dikarya</taxon>
        <taxon>Ascomycota</taxon>
        <taxon>Pezizomycotina</taxon>
        <taxon>Eurotiomycetes</taxon>
        <taxon>Eurotiomycetidae</taxon>
        <taxon>Eurotiales</taxon>
        <taxon>Aspergillaceae</taxon>
        <taxon>Aspergillus</taxon>
        <taxon>Aspergillus subgen. Circumdati</taxon>
    </lineage>
</organism>
<dbReference type="AlphaFoldDB" id="A0A4S3JF63"/>
<dbReference type="Proteomes" id="UP000308092">
    <property type="component" value="Unassembled WGS sequence"/>
</dbReference>
<reference evidence="1 2" key="1">
    <citation type="submission" date="2019-03" db="EMBL/GenBank/DDBJ databases">
        <title>The genome sequence of a newly discovered highly antifungal drug resistant Aspergillus species, Aspergillus tanneri NIH 1004.</title>
        <authorList>
            <person name="Mounaud S."/>
            <person name="Singh I."/>
            <person name="Joardar V."/>
            <person name="Pakala S."/>
            <person name="Pakala S."/>
            <person name="Venepally P."/>
            <person name="Hoover J."/>
            <person name="Nierman W."/>
            <person name="Chung J."/>
            <person name="Losada L."/>
        </authorList>
    </citation>
    <scope>NUCLEOTIDE SEQUENCE [LARGE SCALE GENOMIC DNA]</scope>
    <source>
        <strain evidence="1 2">NIH1004</strain>
    </source>
</reference>
<comment type="caution">
    <text evidence="1">The sequence shown here is derived from an EMBL/GenBank/DDBJ whole genome shotgun (WGS) entry which is preliminary data.</text>
</comment>
<protein>
    <submittedName>
        <fullName evidence="1">Uncharacterized protein</fullName>
    </submittedName>
</protein>
<keyword evidence="2" id="KW-1185">Reference proteome</keyword>
<dbReference type="EMBL" id="SOSA01000245">
    <property type="protein sequence ID" value="THC93765.1"/>
    <property type="molecule type" value="Genomic_DNA"/>
</dbReference>
<evidence type="ECO:0000313" key="1">
    <source>
        <dbReference type="EMBL" id="THC93765.1"/>
    </source>
</evidence>
<name>A0A4S3JF63_9EURO</name>
<proteinExistence type="predicted"/>
<accession>A0A4S3JF63</accession>
<sequence>MLRAVPSLGWELKEKR</sequence>
<dbReference type="VEuPathDB" id="FungiDB:EYZ11_006742"/>